<feature type="transmembrane region" description="Helical" evidence="2">
    <location>
        <begin position="270"/>
        <end position="291"/>
    </location>
</feature>
<keyword evidence="4" id="KW-1185">Reference proteome</keyword>
<keyword evidence="2" id="KW-0472">Membrane</keyword>
<feature type="transmembrane region" description="Helical" evidence="2">
    <location>
        <begin position="66"/>
        <end position="88"/>
    </location>
</feature>
<evidence type="ECO:0000256" key="2">
    <source>
        <dbReference type="SAM" id="Phobius"/>
    </source>
</evidence>
<feature type="transmembrane region" description="Helical" evidence="2">
    <location>
        <begin position="144"/>
        <end position="164"/>
    </location>
</feature>
<evidence type="ECO:0008006" key="5">
    <source>
        <dbReference type="Google" id="ProtNLM"/>
    </source>
</evidence>
<feature type="transmembrane region" description="Helical" evidence="2">
    <location>
        <begin position="214"/>
        <end position="232"/>
    </location>
</feature>
<evidence type="ECO:0000313" key="3">
    <source>
        <dbReference type="EMBL" id="CAG5078971.1"/>
    </source>
</evidence>
<organism evidence="3 4">
    <name type="scientific">Thermobacillus xylanilyticus</name>
    <dbReference type="NCBI Taxonomy" id="76633"/>
    <lineage>
        <taxon>Bacteria</taxon>
        <taxon>Bacillati</taxon>
        <taxon>Bacillota</taxon>
        <taxon>Bacilli</taxon>
        <taxon>Bacillales</taxon>
        <taxon>Paenibacillaceae</taxon>
        <taxon>Thermobacillus</taxon>
    </lineage>
</organism>
<gene>
    <name evidence="3" type="primary">txxe 208</name>
    <name evidence="3" type="ORF">TXXE_02665</name>
</gene>
<evidence type="ECO:0000313" key="4">
    <source>
        <dbReference type="Proteomes" id="UP000681526"/>
    </source>
</evidence>
<proteinExistence type="predicted"/>
<feature type="transmembrane region" description="Helical" evidence="2">
    <location>
        <begin position="238"/>
        <end position="255"/>
    </location>
</feature>
<evidence type="ECO:0000256" key="1">
    <source>
        <dbReference type="SAM" id="MobiDB-lite"/>
    </source>
</evidence>
<sequence>MAGGGRFRRAAPAIGLIFLSPWVGEFLLGSSPIQHLPAALVLLLPLYGGGALLIREIARRFGRSYPAIVLLGAAYGVIEAGLLDQSMFNPAFLDEGSGSGLAERINSALGYIVGHAVWSITIPIAVIELMTPGRSAVPWLGRKGLAAAAVLYGIGCATVFSFIYAEYKFLAEPWQLAGAAAAAGLLIAAAFAVGRGVQEPASASAGTGASRSGVRPWLVGIGAFLVSSAFVARPEKSWAGLIGGVLLLAAAWFVVRRSARSRWWSIRHRLALVSGTLLTYAWLGFFVTWMLWPEDRIAWFGNVLFALMAIALAAAMARRTRTAENGAAGGTGRTGATGPPSPSCVKEERQNHGA</sequence>
<feature type="transmembrane region" description="Helical" evidence="2">
    <location>
        <begin position="12"/>
        <end position="30"/>
    </location>
</feature>
<name>A0ABN7RQ12_THEXY</name>
<feature type="transmembrane region" description="Helical" evidence="2">
    <location>
        <begin position="108"/>
        <end position="132"/>
    </location>
</feature>
<dbReference type="RefSeq" id="WP_213483356.1">
    <property type="nucleotide sequence ID" value="NZ_CAJRAY010000016.1"/>
</dbReference>
<dbReference type="EMBL" id="CAJRAY010000016">
    <property type="protein sequence ID" value="CAG5078971.1"/>
    <property type="molecule type" value="Genomic_DNA"/>
</dbReference>
<feature type="region of interest" description="Disordered" evidence="1">
    <location>
        <begin position="324"/>
        <end position="354"/>
    </location>
</feature>
<protein>
    <recommendedName>
        <fullName evidence="5">YhfC family intramembrane metalloprotease</fullName>
    </recommendedName>
</protein>
<dbReference type="Proteomes" id="UP000681526">
    <property type="component" value="Unassembled WGS sequence"/>
</dbReference>
<keyword evidence="2" id="KW-1133">Transmembrane helix</keyword>
<feature type="transmembrane region" description="Helical" evidence="2">
    <location>
        <begin position="36"/>
        <end position="54"/>
    </location>
</feature>
<keyword evidence="2" id="KW-0812">Transmembrane</keyword>
<feature type="transmembrane region" description="Helical" evidence="2">
    <location>
        <begin position="297"/>
        <end position="317"/>
    </location>
</feature>
<comment type="caution">
    <text evidence="3">The sequence shown here is derived from an EMBL/GenBank/DDBJ whole genome shotgun (WGS) entry which is preliminary data.</text>
</comment>
<feature type="compositionally biased region" description="Basic and acidic residues" evidence="1">
    <location>
        <begin position="345"/>
        <end position="354"/>
    </location>
</feature>
<reference evidence="3 4" key="1">
    <citation type="submission" date="2021-04" db="EMBL/GenBank/DDBJ databases">
        <authorList>
            <person name="Rakotoarivonina H."/>
        </authorList>
    </citation>
    <scope>NUCLEOTIDE SEQUENCE [LARGE SCALE GENOMIC DNA]</scope>
    <source>
        <strain evidence="3 4">XE</strain>
    </source>
</reference>
<accession>A0ABN7RQ12</accession>
<feature type="transmembrane region" description="Helical" evidence="2">
    <location>
        <begin position="176"/>
        <end position="193"/>
    </location>
</feature>